<evidence type="ECO:0000313" key="19">
    <source>
        <dbReference type="Ensembl" id="ENSNNAP00000001307.1"/>
    </source>
</evidence>
<proteinExistence type="predicted"/>
<dbReference type="SUPFAM" id="SSF82199">
    <property type="entry name" value="SET domain"/>
    <property type="match status" value="1"/>
</dbReference>
<accession>A0A8C6V6N1</accession>
<comment type="catalytic activity">
    <reaction evidence="11">
        <text>L-lysyl-[protein] + S-adenosyl-L-methionine = N(6)-methyl-L-lysyl-[protein] + S-adenosyl-L-homocysteine + H(+)</text>
        <dbReference type="Rhea" id="RHEA:51736"/>
        <dbReference type="Rhea" id="RHEA-COMP:9752"/>
        <dbReference type="Rhea" id="RHEA-COMP:13053"/>
        <dbReference type="ChEBI" id="CHEBI:15378"/>
        <dbReference type="ChEBI" id="CHEBI:29969"/>
        <dbReference type="ChEBI" id="CHEBI:57856"/>
        <dbReference type="ChEBI" id="CHEBI:59789"/>
        <dbReference type="ChEBI" id="CHEBI:61929"/>
    </reaction>
</comment>
<sequence length="880" mass="92978">MSHREAWLQGRGGKGAPWGREGAKPPRLLTISCSTGLSTGSSCSMACAGVGEREGESAGEGRSAREPPPHRDGAGLAHLDGALAQPPRRRHPSAAPPPPAPLPAHSQPGSAFLAPPPPPRAPRRRPRLVERAPPRPASSPSRGACRKDGAAAGRGMAGAGGAPLGVSGGAAEGGAKPRAVAPGDAPPRRAPPPVSPAPLRLPPPAASPRAPLFPALTLQRSPRRTPEEEAFLRRLSRRLSVRKEPRLAEPCRQEGNRRFRAGQYRAAAALYSRALSHTEAGSPEMAICYANRSAALLHLGHFEVCLEDIGRAQQVGSCPEKLLPKIQLRRAECLLALGRLREAAGALHSVQESLSADQRPEAARHQALLGRLDELRGGAGEESGASLCPRAVPSQAAPDPEPWEESGRISGASLAVSLGFSSCKGRHLVATEDLPPGKLLVREAAFASVLCPGQSLLLEGTAQALQDGEPANPDLHCHHCLRPLLASVPCRGCSYSRYCGPTCAQLAWSGYHWAECALGGLLLALGVFCHLAFRTVLVAGFAQVEASVAQSQEGGASAVAAAAEKSAWPVPGCEADGRYSGSYRAVFSLLPHTERHSPGFRFLCGLSVAALCRALEDAGLEAWMAGGATESEEASEAAPTALEVLGEAMLRHVLQLQCNGQAVTTLRPSGPEDGLVAGSGQVRLATGFFPALSLLNHSCDPNTSVAFTGCTVEVRALRPIPLGQELLHCYGPHRCRMGAAERRRRLLAQYFFECRCQACLEELQPSGAPSAPEAGLFRCPACQRPMQGRGTLRCSGETCNHLVPEEDFHRRLLRLQGWAQSAEELLQHGKPVSPSGLETALVNRSQVKFKQASTNCIGCLQSMDRVPDSQGNRSATLNHR</sequence>
<dbReference type="Gene3D" id="1.10.220.160">
    <property type="match status" value="1"/>
</dbReference>
<feature type="region of interest" description="Disordered" evidence="16">
    <location>
        <begin position="378"/>
        <end position="407"/>
    </location>
</feature>
<dbReference type="SUPFAM" id="SSF144232">
    <property type="entry name" value="HIT/MYND zinc finger-like"/>
    <property type="match status" value="1"/>
</dbReference>
<evidence type="ECO:0000256" key="3">
    <source>
        <dbReference type="ARBA" id="ARBA00022490"/>
    </source>
</evidence>
<dbReference type="GO" id="GO:0005634">
    <property type="term" value="C:nucleus"/>
    <property type="evidence" value="ECO:0007669"/>
    <property type="project" value="UniProtKB-SubCell"/>
</dbReference>
<dbReference type="GO" id="GO:0032259">
    <property type="term" value="P:methylation"/>
    <property type="evidence" value="ECO:0007669"/>
    <property type="project" value="UniProtKB-KW"/>
</dbReference>
<comment type="function">
    <text evidence="12">Protein-lysine N-methyltransferase. Monomethylates PRMT5, modulating its transcriptional activity. May also act as a histone methyltransferase. Plays a critical role in cardiac development. Acts as a key epigenetic regulator of gene expression during cardiac development via its dual activities as a methyltransferase and negative regulator of HDAC1.</text>
</comment>
<evidence type="ECO:0000259" key="17">
    <source>
        <dbReference type="PROSITE" id="PS50280"/>
    </source>
</evidence>
<dbReference type="InterPro" id="IPR046341">
    <property type="entry name" value="SET_dom_sf"/>
</dbReference>
<evidence type="ECO:0000256" key="15">
    <source>
        <dbReference type="PROSITE-ProRule" id="PRU00134"/>
    </source>
</evidence>
<feature type="compositionally biased region" description="Low complexity" evidence="16">
    <location>
        <begin position="74"/>
        <end position="86"/>
    </location>
</feature>
<reference evidence="19" key="2">
    <citation type="submission" date="2025-09" db="UniProtKB">
        <authorList>
            <consortium name="Ensembl"/>
        </authorList>
    </citation>
    <scope>IDENTIFICATION</scope>
</reference>
<evidence type="ECO:0000256" key="2">
    <source>
        <dbReference type="ARBA" id="ARBA00004496"/>
    </source>
</evidence>
<dbReference type="SUPFAM" id="SSF48452">
    <property type="entry name" value="TPR-like"/>
    <property type="match status" value="1"/>
</dbReference>
<dbReference type="PROSITE" id="PS50865">
    <property type="entry name" value="ZF_MYND_2"/>
    <property type="match status" value="1"/>
</dbReference>
<dbReference type="GO" id="GO:0007507">
    <property type="term" value="P:heart development"/>
    <property type="evidence" value="ECO:0007669"/>
    <property type="project" value="Ensembl"/>
</dbReference>
<dbReference type="InterPro" id="IPR052097">
    <property type="entry name" value="SET-MYND_domain_protein"/>
</dbReference>
<keyword evidence="20" id="KW-1185">Reference proteome</keyword>
<feature type="region of interest" description="Disordered" evidence="16">
    <location>
        <begin position="49"/>
        <end position="156"/>
    </location>
</feature>
<keyword evidence="6" id="KW-0949">S-adenosyl-L-methionine</keyword>
<evidence type="ECO:0000256" key="6">
    <source>
        <dbReference type="ARBA" id="ARBA00022691"/>
    </source>
</evidence>
<dbReference type="GO" id="GO:0042826">
    <property type="term" value="F:histone deacetylase binding"/>
    <property type="evidence" value="ECO:0007669"/>
    <property type="project" value="TreeGrafter"/>
</dbReference>
<dbReference type="Proteomes" id="UP000694559">
    <property type="component" value="Unplaced"/>
</dbReference>
<dbReference type="Ensembl" id="ENSNNAT00000001374.1">
    <property type="protein sequence ID" value="ENSNNAP00000001307.1"/>
    <property type="gene ID" value="ENSNNAG00000000926.1"/>
</dbReference>
<evidence type="ECO:0000256" key="9">
    <source>
        <dbReference type="ARBA" id="ARBA00022833"/>
    </source>
</evidence>
<evidence type="ECO:0000256" key="11">
    <source>
        <dbReference type="ARBA" id="ARBA00048985"/>
    </source>
</evidence>
<evidence type="ECO:0000256" key="12">
    <source>
        <dbReference type="ARBA" id="ARBA00093423"/>
    </source>
</evidence>
<dbReference type="Pfam" id="PF00856">
    <property type="entry name" value="SET"/>
    <property type="match status" value="1"/>
</dbReference>
<dbReference type="GeneTree" id="ENSGT00730000111079"/>
<dbReference type="InterPro" id="IPR001214">
    <property type="entry name" value="SET_dom"/>
</dbReference>
<keyword evidence="8 15" id="KW-0863">Zinc-finger</keyword>
<dbReference type="InterPro" id="IPR011990">
    <property type="entry name" value="TPR-like_helical_dom_sf"/>
</dbReference>
<comment type="subcellular location">
    <subcellularLocation>
        <location evidence="2">Cytoplasm</location>
    </subcellularLocation>
    <subcellularLocation>
        <location evidence="1">Nucleus</location>
    </subcellularLocation>
</comment>
<feature type="compositionally biased region" description="Basic and acidic residues" evidence="16">
    <location>
        <begin position="62"/>
        <end position="73"/>
    </location>
</feature>
<keyword evidence="5" id="KW-0808">Transferase</keyword>
<keyword evidence="9" id="KW-0862">Zinc</keyword>
<evidence type="ECO:0000256" key="16">
    <source>
        <dbReference type="SAM" id="MobiDB-lite"/>
    </source>
</evidence>
<evidence type="ECO:0000256" key="1">
    <source>
        <dbReference type="ARBA" id="ARBA00004123"/>
    </source>
</evidence>
<feature type="region of interest" description="Disordered" evidence="16">
    <location>
        <begin position="1"/>
        <end position="26"/>
    </location>
</feature>
<name>A0A8C6V6N1_NAJNA</name>
<dbReference type="Gene3D" id="2.170.270.10">
    <property type="entry name" value="SET domain"/>
    <property type="match status" value="2"/>
</dbReference>
<reference evidence="19" key="1">
    <citation type="submission" date="2025-08" db="UniProtKB">
        <authorList>
            <consortium name="Ensembl"/>
        </authorList>
    </citation>
    <scope>IDENTIFICATION</scope>
</reference>
<dbReference type="InterPro" id="IPR002893">
    <property type="entry name" value="Znf_MYND"/>
</dbReference>
<gene>
    <name evidence="19" type="primary">SMYD4</name>
</gene>
<keyword evidence="10" id="KW-0539">Nucleus</keyword>
<keyword evidence="3" id="KW-0963">Cytoplasm</keyword>
<dbReference type="GO" id="GO:0005737">
    <property type="term" value="C:cytoplasm"/>
    <property type="evidence" value="ECO:0007669"/>
    <property type="project" value="UniProtKB-SubCell"/>
</dbReference>
<dbReference type="GO" id="GO:0016279">
    <property type="term" value="F:protein-lysine N-methyltransferase activity"/>
    <property type="evidence" value="ECO:0007669"/>
    <property type="project" value="Ensembl"/>
</dbReference>
<feature type="region of interest" description="Disordered" evidence="16">
    <location>
        <begin position="168"/>
        <end position="207"/>
    </location>
</feature>
<dbReference type="Gene3D" id="1.25.40.10">
    <property type="entry name" value="Tetratricopeptide repeat domain"/>
    <property type="match status" value="1"/>
</dbReference>
<evidence type="ECO:0000259" key="18">
    <source>
        <dbReference type="PROSITE" id="PS50865"/>
    </source>
</evidence>
<dbReference type="Gene3D" id="6.10.140.2220">
    <property type="match status" value="1"/>
</dbReference>
<dbReference type="InterPro" id="IPR044421">
    <property type="entry name" value="SMYD4_SET"/>
</dbReference>
<evidence type="ECO:0000256" key="14">
    <source>
        <dbReference type="ARBA" id="ARBA00093680"/>
    </source>
</evidence>
<evidence type="ECO:0000313" key="20">
    <source>
        <dbReference type="Proteomes" id="UP000694559"/>
    </source>
</evidence>
<keyword evidence="7" id="KW-0479">Metal-binding</keyword>
<dbReference type="PANTHER" id="PTHR46165">
    <property type="entry name" value="SET AND MYND DOMAIN-CONTAINING PROTEIN 4"/>
    <property type="match status" value="1"/>
</dbReference>
<feature type="compositionally biased region" description="Pro residues" evidence="16">
    <location>
        <begin position="184"/>
        <end position="206"/>
    </location>
</feature>
<evidence type="ECO:0000256" key="8">
    <source>
        <dbReference type="ARBA" id="ARBA00022771"/>
    </source>
</evidence>
<dbReference type="CDD" id="cd10536">
    <property type="entry name" value="SET_SMYD4"/>
    <property type="match status" value="1"/>
</dbReference>
<evidence type="ECO:0000256" key="5">
    <source>
        <dbReference type="ARBA" id="ARBA00022679"/>
    </source>
</evidence>
<dbReference type="OrthoDB" id="62495at2759"/>
<organism evidence="19 20">
    <name type="scientific">Naja naja</name>
    <name type="common">Indian cobra</name>
    <dbReference type="NCBI Taxonomy" id="35670"/>
    <lineage>
        <taxon>Eukaryota</taxon>
        <taxon>Metazoa</taxon>
        <taxon>Chordata</taxon>
        <taxon>Craniata</taxon>
        <taxon>Vertebrata</taxon>
        <taxon>Euteleostomi</taxon>
        <taxon>Lepidosauria</taxon>
        <taxon>Squamata</taxon>
        <taxon>Bifurcata</taxon>
        <taxon>Unidentata</taxon>
        <taxon>Episquamata</taxon>
        <taxon>Toxicofera</taxon>
        <taxon>Serpentes</taxon>
        <taxon>Colubroidea</taxon>
        <taxon>Elapidae</taxon>
        <taxon>Elapinae</taxon>
        <taxon>Naja</taxon>
    </lineage>
</organism>
<dbReference type="PANTHER" id="PTHR46165:SF2">
    <property type="entry name" value="SET AND MYND DOMAIN-CONTAINING PROTEIN 4"/>
    <property type="match status" value="1"/>
</dbReference>
<evidence type="ECO:0000256" key="10">
    <source>
        <dbReference type="ARBA" id="ARBA00023242"/>
    </source>
</evidence>
<evidence type="ECO:0000256" key="7">
    <source>
        <dbReference type="ARBA" id="ARBA00022723"/>
    </source>
</evidence>
<feature type="domain" description="SET" evidence="17">
    <location>
        <begin position="414"/>
        <end position="731"/>
    </location>
</feature>
<feature type="domain" description="MYND-type" evidence="18">
    <location>
        <begin position="477"/>
        <end position="516"/>
    </location>
</feature>
<dbReference type="AlphaFoldDB" id="A0A8C6V6N1"/>
<dbReference type="PROSITE" id="PS50280">
    <property type="entry name" value="SET"/>
    <property type="match status" value="1"/>
</dbReference>
<evidence type="ECO:0000256" key="13">
    <source>
        <dbReference type="ARBA" id="ARBA00093635"/>
    </source>
</evidence>
<keyword evidence="4" id="KW-0489">Methyltransferase</keyword>
<protein>
    <recommendedName>
        <fullName evidence="13">Protein-lysine N-methyltransferase SMYD4</fullName>
    </recommendedName>
    <alternativeName>
        <fullName evidence="14">SET and MYND domain-containing protein 4</fullName>
    </alternativeName>
</protein>
<dbReference type="OMA" id="NTCELAT"/>
<dbReference type="GO" id="GO:0008270">
    <property type="term" value="F:zinc ion binding"/>
    <property type="evidence" value="ECO:0007669"/>
    <property type="project" value="UniProtKB-KW"/>
</dbReference>
<evidence type="ECO:0000256" key="4">
    <source>
        <dbReference type="ARBA" id="ARBA00022603"/>
    </source>
</evidence>